<dbReference type="AlphaFoldDB" id="A0A1R4JIF4"/>
<dbReference type="Proteomes" id="UP000196230">
    <property type="component" value="Unassembled WGS sequence"/>
</dbReference>
<dbReference type="RefSeq" id="WP_087134319.1">
    <property type="nucleotide sequence ID" value="NZ_CP126965.1"/>
</dbReference>
<proteinExistence type="predicted"/>
<organism evidence="1 2">
    <name type="scientific">Micrococcus lylae</name>
    <dbReference type="NCBI Taxonomy" id="1273"/>
    <lineage>
        <taxon>Bacteria</taxon>
        <taxon>Bacillati</taxon>
        <taxon>Actinomycetota</taxon>
        <taxon>Actinomycetes</taxon>
        <taxon>Micrococcales</taxon>
        <taxon>Micrococcaceae</taxon>
        <taxon>Micrococcus</taxon>
    </lineage>
</organism>
<evidence type="ECO:0000313" key="1">
    <source>
        <dbReference type="EMBL" id="SJN31714.1"/>
    </source>
</evidence>
<protein>
    <submittedName>
        <fullName evidence="1">Uncharacterized protein</fullName>
    </submittedName>
</protein>
<reference evidence="1 2" key="1">
    <citation type="submission" date="2017-02" db="EMBL/GenBank/DDBJ databases">
        <authorList>
            <person name="Peterson S.W."/>
        </authorList>
    </citation>
    <scope>NUCLEOTIDE SEQUENCE [LARGE SCALE GENOMIC DNA]</scope>
    <source>
        <strain evidence="1 2">2B3F</strain>
    </source>
</reference>
<evidence type="ECO:0000313" key="2">
    <source>
        <dbReference type="Proteomes" id="UP000196230"/>
    </source>
</evidence>
<gene>
    <name evidence="1" type="ORF">FM125_08710</name>
</gene>
<dbReference type="EMBL" id="FUKP01000060">
    <property type="protein sequence ID" value="SJN31714.1"/>
    <property type="molecule type" value="Genomic_DNA"/>
</dbReference>
<accession>A0A1R4JIF4</accession>
<name>A0A1R4JIF4_9MICC</name>
<sequence length="102" mass="10944">MPSYRCRLQIGDLLPGHRPEEVMDVAEAALSATHQVAAKDIEVVSRVPRIVLRITVPASHPRAEDAEARQAAATMAEAVAGVAVTGRLDVLRRDGGRWIPVG</sequence>